<evidence type="ECO:0000313" key="3">
    <source>
        <dbReference type="Proteomes" id="UP001595593"/>
    </source>
</evidence>
<dbReference type="PANTHER" id="PTHR33990:SF2">
    <property type="entry name" value="PHNB-LIKE DOMAIN-CONTAINING PROTEIN"/>
    <property type="match status" value="1"/>
</dbReference>
<reference evidence="3" key="1">
    <citation type="journal article" date="2019" name="Int. J. Syst. Evol. Microbiol.">
        <title>The Global Catalogue of Microorganisms (GCM) 10K type strain sequencing project: providing services to taxonomists for standard genome sequencing and annotation.</title>
        <authorList>
            <consortium name="The Broad Institute Genomics Platform"/>
            <consortium name="The Broad Institute Genome Sequencing Center for Infectious Disease"/>
            <person name="Wu L."/>
            <person name="Ma J."/>
        </authorList>
    </citation>
    <scope>NUCLEOTIDE SEQUENCE [LARGE SCALE GENOMIC DNA]</scope>
    <source>
        <strain evidence="3">KCTC 52094</strain>
    </source>
</reference>
<organism evidence="2 3">
    <name type="scientific">Teichococcus globiformis</name>
    <dbReference type="NCBI Taxonomy" id="2307229"/>
    <lineage>
        <taxon>Bacteria</taxon>
        <taxon>Pseudomonadati</taxon>
        <taxon>Pseudomonadota</taxon>
        <taxon>Alphaproteobacteria</taxon>
        <taxon>Acetobacterales</taxon>
        <taxon>Roseomonadaceae</taxon>
        <taxon>Roseomonas</taxon>
    </lineage>
</organism>
<dbReference type="PANTHER" id="PTHR33990">
    <property type="entry name" value="PROTEIN YJDN-RELATED"/>
    <property type="match status" value="1"/>
</dbReference>
<comment type="caution">
    <text evidence="2">The sequence shown here is derived from an EMBL/GenBank/DDBJ whole genome shotgun (WGS) entry which is preliminary data.</text>
</comment>
<proteinExistence type="predicted"/>
<dbReference type="Proteomes" id="UP001595593">
    <property type="component" value="Unassembled WGS sequence"/>
</dbReference>
<accession>A0ABV7FU00</accession>
<keyword evidence="3" id="KW-1185">Reference proteome</keyword>
<sequence>MTKITPCLWFDRQALEAAEFYTALFHEAGKPARIGRVTHYGPNMPLPDGTVLTVEFDLAGLPFLALNGGAAYAFNPAISMSVSCVDQDELDFFWSRLLDGGQPVQCGWLTDRYGLSWQVVPEIMPELIQDMNPDARNRTMSAMMGMIKLDIAALQAAHAG</sequence>
<dbReference type="PIRSF" id="PIRSF021700">
    <property type="entry name" value="3_dmu_93_MTrfase"/>
    <property type="match status" value="1"/>
</dbReference>
<dbReference type="CDD" id="cd06588">
    <property type="entry name" value="PhnB_like"/>
    <property type="match status" value="1"/>
</dbReference>
<dbReference type="Pfam" id="PF06983">
    <property type="entry name" value="3-dmu-9_3-mt"/>
    <property type="match status" value="1"/>
</dbReference>
<dbReference type="RefSeq" id="WP_379593125.1">
    <property type="nucleotide sequence ID" value="NZ_JBHRTN010000004.1"/>
</dbReference>
<name>A0ABV7FU00_9PROT</name>
<evidence type="ECO:0000259" key="1">
    <source>
        <dbReference type="Pfam" id="PF06983"/>
    </source>
</evidence>
<dbReference type="EMBL" id="JBHRTN010000004">
    <property type="protein sequence ID" value="MFC3123842.1"/>
    <property type="molecule type" value="Genomic_DNA"/>
</dbReference>
<dbReference type="SUPFAM" id="SSF54593">
    <property type="entry name" value="Glyoxalase/Bleomycin resistance protein/Dihydroxybiphenyl dioxygenase"/>
    <property type="match status" value="1"/>
</dbReference>
<evidence type="ECO:0000313" key="2">
    <source>
        <dbReference type="EMBL" id="MFC3123842.1"/>
    </source>
</evidence>
<gene>
    <name evidence="2" type="ORF">ACFOD4_02120</name>
</gene>
<dbReference type="Gene3D" id="3.10.180.10">
    <property type="entry name" value="2,3-Dihydroxybiphenyl 1,2-Dioxygenase, domain 1"/>
    <property type="match status" value="1"/>
</dbReference>
<dbReference type="InterPro" id="IPR029068">
    <property type="entry name" value="Glyas_Bleomycin-R_OHBP_Dase"/>
</dbReference>
<protein>
    <submittedName>
        <fullName evidence="2">VOC family protein</fullName>
    </submittedName>
</protein>
<dbReference type="InterPro" id="IPR028973">
    <property type="entry name" value="PhnB-like"/>
</dbReference>
<feature type="domain" description="PhnB-like" evidence="1">
    <location>
        <begin position="3"/>
        <end position="120"/>
    </location>
</feature>
<dbReference type="InterPro" id="IPR009725">
    <property type="entry name" value="3_dmu_93_MTrfase"/>
</dbReference>